<dbReference type="GO" id="GO:0005615">
    <property type="term" value="C:extracellular space"/>
    <property type="evidence" value="ECO:0007669"/>
    <property type="project" value="InterPro"/>
</dbReference>
<dbReference type="GO" id="GO:0004867">
    <property type="term" value="F:serine-type endopeptidase inhibitor activity"/>
    <property type="evidence" value="ECO:0007669"/>
    <property type="project" value="UniProtKB-KW"/>
</dbReference>
<dbReference type="Gene3D" id="2.20.130.20">
    <property type="match status" value="1"/>
</dbReference>
<feature type="domain" description="Alpha-macroglobulin receptor-binding" evidence="18">
    <location>
        <begin position="1197"/>
        <end position="1281"/>
    </location>
</feature>
<keyword evidence="7" id="KW-0722">Serine protease inhibitor</keyword>
<dbReference type="InterPro" id="IPR009048">
    <property type="entry name" value="A-macroglobulin_rcpt-bd"/>
</dbReference>
<dbReference type="InterPro" id="IPR011625">
    <property type="entry name" value="A2M_N_BRD"/>
</dbReference>
<evidence type="ECO:0000313" key="20">
    <source>
        <dbReference type="Proteomes" id="UP000472274"/>
    </source>
</evidence>
<proteinExistence type="inferred from homology"/>
<dbReference type="InterPro" id="IPR041813">
    <property type="entry name" value="A2M_TED"/>
</dbReference>
<dbReference type="Gene3D" id="2.60.40.1940">
    <property type="match status" value="1"/>
</dbReference>
<dbReference type="Gene3D" id="2.60.40.690">
    <property type="entry name" value="Alpha-macroglobulin, receptor-binding domain"/>
    <property type="match status" value="1"/>
</dbReference>
<comment type="similarity">
    <text evidence="2">Belongs to the protease inhibitor I39 (alpha-2-macroglobulin) family.</text>
</comment>
<keyword evidence="6" id="KW-0732">Signal</keyword>
<dbReference type="SUPFAM" id="SSF48239">
    <property type="entry name" value="Terpenoid cyclases/Protein prenyltransferases"/>
    <property type="match status" value="1"/>
</dbReference>
<evidence type="ECO:0000256" key="9">
    <source>
        <dbReference type="ARBA" id="ARBA00023136"/>
    </source>
</evidence>
<dbReference type="FunFam" id="2.60.40.1930:FF:000001">
    <property type="entry name" value="CD109 isoform 3"/>
    <property type="match status" value="1"/>
</dbReference>
<dbReference type="Pfam" id="PF07703">
    <property type="entry name" value="A2M_BRD"/>
    <property type="match status" value="1"/>
</dbReference>
<keyword evidence="8" id="KW-0882">Thioester bond</keyword>
<evidence type="ECO:0000256" key="10">
    <source>
        <dbReference type="ARBA" id="ARBA00023157"/>
    </source>
</evidence>
<dbReference type="InterPro" id="IPR013783">
    <property type="entry name" value="Ig-like_fold"/>
</dbReference>
<evidence type="ECO:0000256" key="6">
    <source>
        <dbReference type="ARBA" id="ARBA00022729"/>
    </source>
</evidence>
<evidence type="ECO:0000259" key="17">
    <source>
        <dbReference type="SMART" id="SM01360"/>
    </source>
</evidence>
<dbReference type="Gene3D" id="2.60.40.1930">
    <property type="match status" value="2"/>
</dbReference>
<dbReference type="GO" id="GO:0005886">
    <property type="term" value="C:plasma membrane"/>
    <property type="evidence" value="ECO:0007669"/>
    <property type="project" value="UniProtKB-SubCell"/>
</dbReference>
<dbReference type="Gene3D" id="2.60.40.2950">
    <property type="match status" value="1"/>
</dbReference>
<dbReference type="Pfam" id="PF17791">
    <property type="entry name" value="MG3"/>
    <property type="match status" value="1"/>
</dbReference>
<dbReference type="Gene3D" id="2.60.40.10">
    <property type="entry name" value="Immunoglobulins"/>
    <property type="match status" value="2"/>
</dbReference>
<dbReference type="InterPro" id="IPR011626">
    <property type="entry name" value="Alpha-macroglobulin_TED"/>
</dbReference>
<evidence type="ECO:0000256" key="11">
    <source>
        <dbReference type="ARBA" id="ARBA00023180"/>
    </source>
</evidence>
<keyword evidence="11" id="KW-0325">Glycoprotein</keyword>
<keyword evidence="20" id="KW-1185">Reference proteome</keyword>
<evidence type="ECO:0000256" key="4">
    <source>
        <dbReference type="ARBA" id="ARBA00022622"/>
    </source>
</evidence>
<keyword evidence="3" id="KW-1003">Cell membrane</keyword>
<comment type="subunit">
    <text evidence="14">Heterodimer; disulfide-linked. Interacts with TGFB1 and TGFBR1. Forms a heteromeric complex with TGFBR1, TGFBR2 and TGFBR3 in a ligand-independent manner.</text>
</comment>
<evidence type="ECO:0000256" key="3">
    <source>
        <dbReference type="ARBA" id="ARBA00022475"/>
    </source>
</evidence>
<sequence length="1326" mass="147932">LPSGPAIFTSWADPVPTFLVTGPRNIRPGANVTIGVALLTDSPPQVTVRGEVLRGNDTVLHGEVVFEKGELILFFFQLPFNSRAGSYELLVKGHAEGRLLFSNSTSLLFEHKSISVFIQTDKSLYKPGQEVKFRIVTVDPDLKPFKTSLSIYIRDPRGNLIQQWLAEKGDLGMVSRRFQLSTSPLLGDWSIQVQVNVTFDFFVVLPKFEVTLTTSLYYPLKDKDFTGIVTAKYTYGKPVRGSVTVTCIPVSHWGSKRNVTKTLEINGSVNFTFNYAEFENLTTVQHARYQRDIVYRGPTEIIAVVTESLTGITQNASTTVFPKQNDYIIDFSDYARTLKPSLNFTATLKVTRFDKNQLTAEERENFVTVTAEQSDTVPHHAVFSVYENGAVQQRNETVHILNYTVPENGIIHLEVPVLTNTMSLLIKVFFLDSETNIAVHGVFNSPSMTYLQIKKPRQDVKVGIPFELSVASNKLIKEISYLVVAKEQIVAVGTEVLTTFTLKPENSWAPVACISIFYIDENGEVVNDALTLSIQPVLENKIKISWNKDKVNPSEKVSLKISVTEPRSVIGLSVVDKSTKLLGESSDITEDSVSKRKKLCIQCISEKYKVMESFLLFDNNFNFVDDGMIPYRKQIFTLTFTVPDTITSWVASAFVISENLGLGITTAPVELEAFQPFFISLNLPYSVTRGEQFILEVNIFNYLKEATKVMVTLDLSDTFEILITSNEINATGNQQSVLVPSEDAKTVNFPIKPKQLGEISIKVTAISPTASDAILQKVLVKAEGLEQSYSQTRLLDLTGNNPPTVSETVDFTFPPDVVSGSERVQVTVIGDILGPSINGLESLIKMPYGCGEQNMINFAPNIYVLEYLTNTRQLKEDIKLKATSFMREGYQRELLYQRDDGSFSAFGNSDSSGSTWLSAFVLRCFLQARPFIDIDPYVLKKTADWIVKYQKPNGEFWEPGRVIHSELQGGSSSPITLTAYIMTTLFGYQNDEVLEYFEEGISDNYTLTLVTYALSLAKRIKAKEALDVLNQRSEQQGDIRFWTSPAPQLSDSWQPRSVDIELAAYALLSHFQQDRLSEGIPIMKWLSQQRNHLGGYSSTQDTIVALQALSIFAALITSRKTGIDLTVTGPSLETPVTFSVDTQNRFLLQTKEPTVLLNSFLLYRRHLCFVFDDKNDINHFTVNVCTRYLGSGASSKSGMALMEVDLLSGFSVSPDFISLDDPVKKVEKDNGKVNLYLDSLNETQVCVDIPAVRDFKVANTQSASVTIVDYYEPRLSMSRPSLTGVCLTSNSDSKTSLGNLFQCLTILTVRMFSLIANLNLPCCKLS</sequence>
<dbReference type="InterPro" id="IPR047565">
    <property type="entry name" value="Alpha-macroglob_thiol-ester_cl"/>
</dbReference>
<keyword evidence="4" id="KW-0336">GPI-anchor</keyword>
<dbReference type="Pfam" id="PF07678">
    <property type="entry name" value="TED_complement"/>
    <property type="match status" value="1"/>
</dbReference>
<evidence type="ECO:0000256" key="7">
    <source>
        <dbReference type="ARBA" id="ARBA00022900"/>
    </source>
</evidence>
<dbReference type="InterPro" id="IPR050473">
    <property type="entry name" value="A2M/Complement_sys"/>
</dbReference>
<keyword evidence="5" id="KW-0646">Protease inhibitor</keyword>
<evidence type="ECO:0000256" key="2">
    <source>
        <dbReference type="ARBA" id="ARBA00010952"/>
    </source>
</evidence>
<dbReference type="PANTHER" id="PTHR11412">
    <property type="entry name" value="MACROGLOBULIN / COMPLEMENT"/>
    <property type="match status" value="1"/>
</dbReference>
<dbReference type="CDD" id="cd02897">
    <property type="entry name" value="A2M_2"/>
    <property type="match status" value="1"/>
</dbReference>
<dbReference type="FunFam" id="2.60.40.1940:FF:000003">
    <property type="entry name" value="CD109 isoform 1"/>
    <property type="match status" value="1"/>
</dbReference>
<evidence type="ECO:0000256" key="14">
    <source>
        <dbReference type="ARBA" id="ARBA00063008"/>
    </source>
</evidence>
<dbReference type="Ensembl" id="ENSTMTT00000025233.1">
    <property type="protein sequence ID" value="ENSTMTP00000024378.1"/>
    <property type="gene ID" value="ENSTMTG00000016013.1"/>
</dbReference>
<evidence type="ECO:0000256" key="8">
    <source>
        <dbReference type="ARBA" id="ARBA00022966"/>
    </source>
</evidence>
<feature type="domain" description="Alpha-2-macroglobulin bait region" evidence="16">
    <location>
        <begin position="451"/>
        <end position="582"/>
    </location>
</feature>
<evidence type="ECO:0000256" key="5">
    <source>
        <dbReference type="ARBA" id="ARBA00022690"/>
    </source>
</evidence>
<dbReference type="InterPro" id="IPR019742">
    <property type="entry name" value="MacrogloblnA2_CS"/>
</dbReference>
<evidence type="ECO:0000259" key="16">
    <source>
        <dbReference type="SMART" id="SM01359"/>
    </source>
</evidence>
<gene>
    <name evidence="19" type="primary">CD109</name>
</gene>
<evidence type="ECO:0000256" key="1">
    <source>
        <dbReference type="ARBA" id="ARBA00004609"/>
    </source>
</evidence>
<dbReference type="Gene3D" id="2.60.120.1540">
    <property type="match status" value="1"/>
</dbReference>
<dbReference type="SMART" id="SM01419">
    <property type="entry name" value="Thiol-ester_cl"/>
    <property type="match status" value="1"/>
</dbReference>
<dbReference type="Pfam" id="PF00207">
    <property type="entry name" value="A2M"/>
    <property type="match status" value="1"/>
</dbReference>
<evidence type="ECO:0000256" key="13">
    <source>
        <dbReference type="ARBA" id="ARBA00056820"/>
    </source>
</evidence>
<keyword evidence="10" id="KW-1015">Disulfide bond</keyword>
<keyword evidence="12" id="KW-0449">Lipoprotein</keyword>
<dbReference type="GeneTree" id="ENSGT00940000155926"/>
<dbReference type="PROSITE" id="PS00477">
    <property type="entry name" value="ALPHA_2_MACROGLOBULIN"/>
    <property type="match status" value="1"/>
</dbReference>
<name>A0A674JUJ9_9SAUR</name>
<dbReference type="SUPFAM" id="SSF81296">
    <property type="entry name" value="E set domains"/>
    <property type="match status" value="1"/>
</dbReference>
<comment type="subcellular location">
    <subcellularLocation>
        <location evidence="1">Cell membrane</location>
        <topology evidence="1">Lipid-anchor</topology>
        <topology evidence="1">GPI-anchor</topology>
    </subcellularLocation>
</comment>
<feature type="domain" description="Alpha-2-macroglobulin" evidence="17">
    <location>
        <begin position="615"/>
        <end position="713"/>
    </location>
</feature>
<dbReference type="GO" id="GO:0098552">
    <property type="term" value="C:side of membrane"/>
    <property type="evidence" value="ECO:0007669"/>
    <property type="project" value="UniProtKB-KW"/>
</dbReference>
<evidence type="ECO:0000256" key="12">
    <source>
        <dbReference type="ARBA" id="ARBA00023288"/>
    </source>
</evidence>
<dbReference type="InterPro" id="IPR002890">
    <property type="entry name" value="MG2"/>
</dbReference>
<dbReference type="Pfam" id="PF01835">
    <property type="entry name" value="MG2"/>
    <property type="match status" value="1"/>
</dbReference>
<reference evidence="19" key="2">
    <citation type="submission" date="2025-09" db="UniProtKB">
        <authorList>
            <consortium name="Ensembl"/>
        </authorList>
    </citation>
    <scope>IDENTIFICATION</scope>
</reference>
<accession>A0A674JUJ9</accession>
<dbReference type="PANTHER" id="PTHR11412:SF136">
    <property type="entry name" value="CD109 ANTIGEN"/>
    <property type="match status" value="1"/>
</dbReference>
<dbReference type="Gene3D" id="1.50.10.20">
    <property type="match status" value="1"/>
</dbReference>
<comment type="function">
    <text evidence="13">Modulates negatively TGFB1 signaling in keratinocytes.</text>
</comment>
<dbReference type="InterPro" id="IPR008930">
    <property type="entry name" value="Terpenoid_cyclase/PrenylTrfase"/>
</dbReference>
<organism evidence="19 20">
    <name type="scientific">Terrapene triunguis</name>
    <name type="common">Three-toed box turtle</name>
    <dbReference type="NCBI Taxonomy" id="2587831"/>
    <lineage>
        <taxon>Eukaryota</taxon>
        <taxon>Metazoa</taxon>
        <taxon>Chordata</taxon>
        <taxon>Craniata</taxon>
        <taxon>Vertebrata</taxon>
        <taxon>Euteleostomi</taxon>
        <taxon>Archelosauria</taxon>
        <taxon>Testudinata</taxon>
        <taxon>Testudines</taxon>
        <taxon>Cryptodira</taxon>
        <taxon>Durocryptodira</taxon>
        <taxon>Testudinoidea</taxon>
        <taxon>Emydidae</taxon>
        <taxon>Terrapene</taxon>
    </lineage>
</organism>
<dbReference type="SMART" id="SM01359">
    <property type="entry name" value="A2M_N_2"/>
    <property type="match status" value="1"/>
</dbReference>
<protein>
    <recommendedName>
        <fullName evidence="15">CD109 antigen</fullName>
    </recommendedName>
</protein>
<dbReference type="FunFam" id="1.50.10.20:FF:000001">
    <property type="entry name" value="CD109 isoform 1"/>
    <property type="match status" value="1"/>
</dbReference>
<evidence type="ECO:0000259" key="18">
    <source>
        <dbReference type="SMART" id="SM01361"/>
    </source>
</evidence>
<dbReference type="InterPro" id="IPR036595">
    <property type="entry name" value="A-macroglobulin_rcpt-bd_sf"/>
</dbReference>
<dbReference type="Pfam" id="PF07677">
    <property type="entry name" value="A2M_recep"/>
    <property type="match status" value="1"/>
</dbReference>
<reference evidence="19" key="1">
    <citation type="submission" date="2025-08" db="UniProtKB">
        <authorList>
            <consortium name="Ensembl"/>
        </authorList>
    </citation>
    <scope>IDENTIFICATION</scope>
</reference>
<dbReference type="SMART" id="SM01361">
    <property type="entry name" value="A2M_recep"/>
    <property type="match status" value="1"/>
</dbReference>
<evidence type="ECO:0000313" key="19">
    <source>
        <dbReference type="Ensembl" id="ENSTMTP00000024378.1"/>
    </source>
</evidence>
<dbReference type="InterPro" id="IPR001599">
    <property type="entry name" value="Macroglobln_a2"/>
</dbReference>
<dbReference type="FunFam" id="2.60.40.10:FF:000155">
    <property type="entry name" value="complement C3 isoform X1"/>
    <property type="match status" value="1"/>
</dbReference>
<keyword evidence="9" id="KW-0472">Membrane</keyword>
<dbReference type="SMART" id="SM01360">
    <property type="entry name" value="A2M"/>
    <property type="match status" value="1"/>
</dbReference>
<dbReference type="SUPFAM" id="SSF49410">
    <property type="entry name" value="Alpha-macroglobulin receptor domain"/>
    <property type="match status" value="1"/>
</dbReference>
<dbReference type="Proteomes" id="UP000472274">
    <property type="component" value="Unplaced"/>
</dbReference>
<dbReference type="InterPro" id="IPR014756">
    <property type="entry name" value="Ig_E-set"/>
</dbReference>
<evidence type="ECO:0000256" key="15">
    <source>
        <dbReference type="ARBA" id="ARBA00069665"/>
    </source>
</evidence>
<dbReference type="InterPro" id="IPR041555">
    <property type="entry name" value="MG3"/>
</dbReference>